<keyword evidence="3" id="KW-0812">Transmembrane</keyword>
<dbReference type="InterPro" id="IPR008969">
    <property type="entry name" value="CarboxyPept-like_regulatory"/>
</dbReference>
<dbReference type="PROSITE" id="PS51257">
    <property type="entry name" value="PROKAR_LIPOPROTEIN"/>
    <property type="match status" value="1"/>
</dbReference>
<comment type="similarity">
    <text evidence="1">Belongs to the intimin/invasin family.</text>
</comment>
<evidence type="ECO:0000259" key="4">
    <source>
        <dbReference type="PROSITE" id="PS51127"/>
    </source>
</evidence>
<proteinExistence type="inferred from homology"/>
<dbReference type="InterPro" id="IPR049304">
    <property type="entry name" value="Gly_rich_dom"/>
</dbReference>
<dbReference type="Proteomes" id="UP000002892">
    <property type="component" value="Chromosome"/>
</dbReference>
<dbReference type="Gene3D" id="2.60.40.10">
    <property type="entry name" value="Immunoglobulins"/>
    <property type="match status" value="2"/>
</dbReference>
<dbReference type="Pfam" id="PF21722">
    <property type="entry name" value="Gly_rich_2"/>
    <property type="match status" value="1"/>
</dbReference>
<dbReference type="InterPro" id="IPR008964">
    <property type="entry name" value="Invasin/intimin_cell_adhesion"/>
</dbReference>
<dbReference type="HOGENOM" id="CLU_305603_0_0_9"/>
<keyword evidence="3" id="KW-0472">Membrane</keyword>
<dbReference type="SMART" id="SM00634">
    <property type="entry name" value="BID_1"/>
    <property type="match status" value="2"/>
</dbReference>
<protein>
    <submittedName>
        <fullName evidence="5">Phage-related tail fiber protein</fullName>
    </submittedName>
</protein>
<evidence type="ECO:0000256" key="2">
    <source>
        <dbReference type="SAM" id="MobiDB-lite"/>
    </source>
</evidence>
<keyword evidence="6" id="KW-1185">Reference proteome</keyword>
<evidence type="ECO:0000256" key="1">
    <source>
        <dbReference type="ARBA" id="ARBA00010116"/>
    </source>
</evidence>
<keyword evidence="3" id="KW-1133">Transmembrane helix</keyword>
<evidence type="ECO:0000313" key="5">
    <source>
        <dbReference type="EMBL" id="AFM42952.1"/>
    </source>
</evidence>
<dbReference type="SUPFAM" id="SSF49464">
    <property type="entry name" value="Carboxypeptidase regulatory domain-like"/>
    <property type="match status" value="1"/>
</dbReference>
<feature type="domain" description="Big-1" evidence="4">
    <location>
        <begin position="562"/>
        <end position="657"/>
    </location>
</feature>
<feature type="transmembrane region" description="Helical" evidence="3">
    <location>
        <begin position="21"/>
        <end position="40"/>
    </location>
</feature>
<dbReference type="AlphaFoldDB" id="I4DAX8"/>
<dbReference type="KEGG" id="dai:Desaci_4089"/>
<dbReference type="Gene3D" id="2.60.40.1120">
    <property type="entry name" value="Carboxypeptidase-like, regulatory domain"/>
    <property type="match status" value="1"/>
</dbReference>
<organism evidence="5 6">
    <name type="scientific">Desulfosporosinus acidiphilus (strain DSM 22704 / JCM 16185 / SJ4)</name>
    <dbReference type="NCBI Taxonomy" id="646529"/>
    <lineage>
        <taxon>Bacteria</taxon>
        <taxon>Bacillati</taxon>
        <taxon>Bacillota</taxon>
        <taxon>Clostridia</taxon>
        <taxon>Eubacteriales</taxon>
        <taxon>Desulfitobacteriaceae</taxon>
        <taxon>Desulfosporosinus</taxon>
    </lineage>
</organism>
<dbReference type="EMBL" id="CP003639">
    <property type="protein sequence ID" value="AFM42952.1"/>
    <property type="molecule type" value="Genomic_DNA"/>
</dbReference>
<evidence type="ECO:0000313" key="6">
    <source>
        <dbReference type="Proteomes" id="UP000002892"/>
    </source>
</evidence>
<dbReference type="Pfam" id="PF02369">
    <property type="entry name" value="Big_1"/>
    <property type="match status" value="1"/>
</dbReference>
<accession>I4DAX8</accession>
<dbReference type="STRING" id="646529.Desaci_4089"/>
<dbReference type="RefSeq" id="WP_014828938.1">
    <property type="nucleotide sequence ID" value="NC_018068.1"/>
</dbReference>
<evidence type="ECO:0000256" key="3">
    <source>
        <dbReference type="SAM" id="Phobius"/>
    </source>
</evidence>
<dbReference type="SUPFAM" id="SSF49373">
    <property type="entry name" value="Invasin/intimin cell-adhesion fragments"/>
    <property type="match status" value="1"/>
</dbReference>
<dbReference type="InterPro" id="IPR013783">
    <property type="entry name" value="Ig-like_fold"/>
</dbReference>
<gene>
    <name evidence="5" type="ordered locus">Desaci_4089</name>
</gene>
<feature type="region of interest" description="Disordered" evidence="2">
    <location>
        <begin position="971"/>
        <end position="1003"/>
    </location>
</feature>
<dbReference type="OrthoDB" id="1803787at2"/>
<sequence>MKLRLPKELKNDSGFSGYVEFLIVLVLSLMILIGCTYGLLAVRMSSTLTHAGEIVDRSLVANGCLTTNAQNQLTSYLQKNLLDPNKVYLNTTTNRQAMGSTGLSLTVGYDFDLYAPSTKAIIWHKYYEVSVPSEQSQYIPGATGDNSGCVASVSTEFSGTQGGTASGGSDSGSAPVNIATSMTLQVDKSSVMVNDPVGVSGTVLYGSSPAPSGTQVLISGGGIAHNITTDANGQFSTSVTFTQPGTITVGGTCGIAIANATLTVIPNAPSTITLQLPNTIQVGQSLQIIGTALDQFGNPVVDGTQVQLSSSDSADIPTTIVTTTGGNFYSQVPNGVTSLLGGSFTITASSGSASTTQSLNVIAGNQKAINFQISKSTVTAGGSVTFSGRVTGPYGSPAATTNVTILSETDATDSLPTVTTDANGDFSATATITVAGNQEFYAQAAGPVTSLTASLTVSPGAPYKVSSLAGAPSPVNQGSNMALSATVLDSYGNPVAVGTTIKVTSTSLPSPVTVTTASTGNFQAEITFQVPGLQTLSMTDGSGNSLVGGSLGVQVLSTAAYTLTPSQSQYSIKAGQAVGNVTFTLKDSNGNPVQGKTIQFSESPQGNSVLTPTSAVTDSQGNVTVGVSTLTTAGLQTLKATLSGYDNVVGTVGITVTPGAPAQVIAMVSPSTTQVWTASNPVPLPIVSGTVTDSYANPIKGATVTVSGGYGANVSGTTNGNGYYNLAITPTNIGGPFSLTFAVTSSNGNFNTIQGSITVTNPIAVPVQDVLQGVTIAGQTGTMPNMSTANPNGMGVGRSQALTWWTGGGSTIFFKPQQGYYDGNDTWTYYNDPNLVPSNIRSGISVFGVTGSYTGSSPHGKQGFTTPGSYGFTVPAGVNQVTVIVVGGGGGGGGSQGSTAGGGGGAGGIYMDTIPVSSGQYYPITVGSGGVGGSGVGIPGLFTYTPSNGGNGTQSSFGSYVAGGGTGGLDTSSGGTGGSGGGTFGGSGSAGSTGQSGSGNLSGGVGGTALSTYGHGGTGGGYSTWMNDWTSGSNGTSGEVIITW</sequence>
<dbReference type="PROSITE" id="PS51127">
    <property type="entry name" value="BIG1"/>
    <property type="match status" value="1"/>
</dbReference>
<dbReference type="InterPro" id="IPR003344">
    <property type="entry name" value="Big_1_dom"/>
</dbReference>
<dbReference type="eggNOG" id="COG2911">
    <property type="taxonomic scope" value="Bacteria"/>
</dbReference>
<name>I4DAX8_DESAJ</name>
<reference evidence="5 6" key="1">
    <citation type="journal article" date="2012" name="J. Bacteriol.">
        <title>Complete genome sequences of Desulfosporosinus orientis DSM765T, Desulfosporosinus youngiae DSM17734T, Desulfosporosinus meridiei DSM13257T, and Desulfosporosinus acidiphilus DSM22704T.</title>
        <authorList>
            <person name="Pester M."/>
            <person name="Brambilla E."/>
            <person name="Alazard D."/>
            <person name="Rattei T."/>
            <person name="Weinmaier T."/>
            <person name="Han J."/>
            <person name="Lucas S."/>
            <person name="Lapidus A."/>
            <person name="Cheng J.F."/>
            <person name="Goodwin L."/>
            <person name="Pitluck S."/>
            <person name="Peters L."/>
            <person name="Ovchinnikova G."/>
            <person name="Teshima H."/>
            <person name="Detter J.C."/>
            <person name="Han C.S."/>
            <person name="Tapia R."/>
            <person name="Land M.L."/>
            <person name="Hauser L."/>
            <person name="Kyrpides N.C."/>
            <person name="Ivanova N.N."/>
            <person name="Pagani I."/>
            <person name="Huntmann M."/>
            <person name="Wei C.L."/>
            <person name="Davenport K.W."/>
            <person name="Daligault H."/>
            <person name="Chain P.S."/>
            <person name="Chen A."/>
            <person name="Mavromatis K."/>
            <person name="Markowitz V."/>
            <person name="Szeto E."/>
            <person name="Mikhailova N."/>
            <person name="Pati A."/>
            <person name="Wagner M."/>
            <person name="Woyke T."/>
            <person name="Ollivier B."/>
            <person name="Klenk H.P."/>
            <person name="Spring S."/>
            <person name="Loy A."/>
        </authorList>
    </citation>
    <scope>NUCLEOTIDE SEQUENCE [LARGE SCALE GENOMIC DNA]</scope>
    <source>
        <strain evidence="6">DSM 22704 / JCM 16185 / SJ4</strain>
    </source>
</reference>